<organism evidence="3">
    <name type="scientific">Echinostoma caproni</name>
    <dbReference type="NCBI Taxonomy" id="27848"/>
    <lineage>
        <taxon>Eukaryota</taxon>
        <taxon>Metazoa</taxon>
        <taxon>Spiralia</taxon>
        <taxon>Lophotrochozoa</taxon>
        <taxon>Platyhelminthes</taxon>
        <taxon>Trematoda</taxon>
        <taxon>Digenea</taxon>
        <taxon>Plagiorchiida</taxon>
        <taxon>Echinostomata</taxon>
        <taxon>Echinostomatoidea</taxon>
        <taxon>Echinostomatidae</taxon>
        <taxon>Echinostoma</taxon>
    </lineage>
</organism>
<dbReference type="Proteomes" id="UP000272942">
    <property type="component" value="Unassembled WGS sequence"/>
</dbReference>
<proteinExistence type="predicted"/>
<dbReference type="OrthoDB" id="5951731at2759"/>
<reference evidence="1 2" key="2">
    <citation type="submission" date="2018-11" db="EMBL/GenBank/DDBJ databases">
        <authorList>
            <consortium name="Pathogen Informatics"/>
        </authorList>
    </citation>
    <scope>NUCLEOTIDE SEQUENCE [LARGE SCALE GENOMIC DNA]</scope>
    <source>
        <strain evidence="1 2">Egypt</strain>
    </source>
</reference>
<dbReference type="EMBL" id="UZAN01069334">
    <property type="protein sequence ID" value="VDP94738.1"/>
    <property type="molecule type" value="Genomic_DNA"/>
</dbReference>
<dbReference type="AlphaFoldDB" id="A0A183BE10"/>
<evidence type="ECO:0000313" key="1">
    <source>
        <dbReference type="EMBL" id="VDP94738.1"/>
    </source>
</evidence>
<dbReference type="WBParaSite" id="ECPE_0001749001-mRNA-1">
    <property type="protein sequence ID" value="ECPE_0001749001-mRNA-1"/>
    <property type="gene ID" value="ECPE_0001749001"/>
</dbReference>
<protein>
    <submittedName>
        <fullName evidence="1 3">Uncharacterized protein</fullName>
    </submittedName>
</protein>
<gene>
    <name evidence="1" type="ORF">ECPE_LOCUS17445</name>
</gene>
<keyword evidence="2" id="KW-1185">Reference proteome</keyword>
<accession>A0A183BE10</accession>
<name>A0A183BE10_9TREM</name>
<reference evidence="3" key="1">
    <citation type="submission" date="2016-06" db="UniProtKB">
        <authorList>
            <consortium name="WormBaseParasite"/>
        </authorList>
    </citation>
    <scope>IDENTIFICATION</scope>
</reference>
<evidence type="ECO:0000313" key="2">
    <source>
        <dbReference type="Proteomes" id="UP000272942"/>
    </source>
</evidence>
<sequence>MVPVPATPGVSSVQPLRTNTMEPRDVELLFTATQFTDEVEYLAVPDSICTPRALAVIQIEIRFDLCVVCFSPSSYNTCSFEEDT</sequence>
<evidence type="ECO:0000313" key="3">
    <source>
        <dbReference type="WBParaSite" id="ECPE_0001749001-mRNA-1"/>
    </source>
</evidence>